<feature type="domain" description="YDG" evidence="14">
    <location>
        <begin position="180"/>
        <end position="328"/>
    </location>
</feature>
<dbReference type="GO" id="GO:0000775">
    <property type="term" value="C:chromosome, centromeric region"/>
    <property type="evidence" value="ECO:0007669"/>
    <property type="project" value="UniProtKB-SubCell"/>
</dbReference>
<reference evidence="15" key="1">
    <citation type="submission" date="2020-09" db="EMBL/GenBank/DDBJ databases">
        <title>Genome-Enabled Discovery of Anthraquinone Biosynthesis in Senna tora.</title>
        <authorList>
            <person name="Kang S.-H."/>
            <person name="Pandey R.P."/>
            <person name="Lee C.-M."/>
            <person name="Sim J.-S."/>
            <person name="Jeong J.-T."/>
            <person name="Choi B.-S."/>
            <person name="Jung M."/>
            <person name="Ginzburg D."/>
            <person name="Zhao K."/>
            <person name="Won S.Y."/>
            <person name="Oh T.-J."/>
            <person name="Yu Y."/>
            <person name="Kim N.-H."/>
            <person name="Lee O.R."/>
            <person name="Lee T.-H."/>
            <person name="Bashyal P."/>
            <person name="Kim T.-S."/>
            <person name="Lee W.-H."/>
            <person name="Kawkins C."/>
            <person name="Kim C.-K."/>
            <person name="Kim J.S."/>
            <person name="Ahn B.O."/>
            <person name="Rhee S.Y."/>
            <person name="Sohng J.K."/>
        </authorList>
    </citation>
    <scope>NUCLEOTIDE SEQUENCE</scope>
    <source>
        <tissue evidence="15">Leaf</tissue>
    </source>
</reference>
<dbReference type="SMART" id="SM00466">
    <property type="entry name" value="SRA"/>
    <property type="match status" value="1"/>
</dbReference>
<evidence type="ECO:0000256" key="8">
    <source>
        <dbReference type="ARBA" id="ARBA00023328"/>
    </source>
</evidence>
<dbReference type="GO" id="GO:0005634">
    <property type="term" value="C:nucleus"/>
    <property type="evidence" value="ECO:0007669"/>
    <property type="project" value="UniProtKB-SubCell"/>
</dbReference>
<keyword evidence="6" id="KW-0156">Chromatin regulator</keyword>
<dbReference type="FunFam" id="2.30.280.10:FF:000003">
    <property type="entry name" value="Histone-lysine N-methyltransferase, H3 lysine-9 specific SUVH5"/>
    <property type="match status" value="1"/>
</dbReference>
<dbReference type="Gene3D" id="2.170.270.10">
    <property type="entry name" value="SET domain"/>
    <property type="match status" value="1"/>
</dbReference>
<dbReference type="InterPro" id="IPR036987">
    <property type="entry name" value="SRA-YDG_sf"/>
</dbReference>
<dbReference type="PROSITE" id="PS50868">
    <property type="entry name" value="POST_SET"/>
    <property type="match status" value="1"/>
</dbReference>
<evidence type="ECO:0000256" key="10">
    <source>
        <dbReference type="SAM" id="MobiDB-lite"/>
    </source>
</evidence>
<dbReference type="SUPFAM" id="SSF88697">
    <property type="entry name" value="PUA domain-like"/>
    <property type="match status" value="1"/>
</dbReference>
<dbReference type="PANTHER" id="PTHR45660:SF73">
    <property type="entry name" value="HISTONE-LYSINE N-METHYLTRANSFERASE, H3 LYSINE-9 SPECIFIC SUVH1"/>
    <property type="match status" value="1"/>
</dbReference>
<dbReference type="Proteomes" id="UP000634136">
    <property type="component" value="Unassembled WGS sequence"/>
</dbReference>
<dbReference type="InterPro" id="IPR003616">
    <property type="entry name" value="Post-SET_dom"/>
</dbReference>
<evidence type="ECO:0000259" key="12">
    <source>
        <dbReference type="PROSITE" id="PS50867"/>
    </source>
</evidence>
<evidence type="ECO:0000256" key="5">
    <source>
        <dbReference type="ARBA" id="ARBA00022691"/>
    </source>
</evidence>
<evidence type="ECO:0000256" key="9">
    <source>
        <dbReference type="PROSITE-ProRule" id="PRU00358"/>
    </source>
</evidence>
<evidence type="ECO:0000313" key="15">
    <source>
        <dbReference type="EMBL" id="KAF7824801.1"/>
    </source>
</evidence>
<dbReference type="Pfam" id="PF00856">
    <property type="entry name" value="SET"/>
    <property type="match status" value="1"/>
</dbReference>
<evidence type="ECO:0000256" key="1">
    <source>
        <dbReference type="ARBA" id="ARBA00004584"/>
    </source>
</evidence>
<evidence type="ECO:0000256" key="6">
    <source>
        <dbReference type="ARBA" id="ARBA00022853"/>
    </source>
</evidence>
<dbReference type="PANTHER" id="PTHR45660">
    <property type="entry name" value="HISTONE-LYSINE N-METHYLTRANSFERASE SETMAR"/>
    <property type="match status" value="1"/>
</dbReference>
<dbReference type="InterPro" id="IPR001214">
    <property type="entry name" value="SET_dom"/>
</dbReference>
<keyword evidence="16" id="KW-1185">Reference proteome</keyword>
<dbReference type="SMART" id="SM00468">
    <property type="entry name" value="PreSET"/>
    <property type="match status" value="1"/>
</dbReference>
<dbReference type="InterPro" id="IPR007728">
    <property type="entry name" value="Pre-SET_dom"/>
</dbReference>
<feature type="domain" description="SET" evidence="11">
    <location>
        <begin position="467"/>
        <end position="614"/>
    </location>
</feature>
<dbReference type="InterPro" id="IPR003105">
    <property type="entry name" value="SRA_YDG"/>
</dbReference>
<dbReference type="GO" id="GO:0042054">
    <property type="term" value="F:histone methyltransferase activity"/>
    <property type="evidence" value="ECO:0007669"/>
    <property type="project" value="InterPro"/>
</dbReference>
<evidence type="ECO:0000259" key="14">
    <source>
        <dbReference type="PROSITE" id="PS51015"/>
    </source>
</evidence>
<dbReference type="Pfam" id="PF05033">
    <property type="entry name" value="Pre-SET"/>
    <property type="match status" value="1"/>
</dbReference>
<organism evidence="15 16">
    <name type="scientific">Senna tora</name>
    <dbReference type="NCBI Taxonomy" id="362788"/>
    <lineage>
        <taxon>Eukaryota</taxon>
        <taxon>Viridiplantae</taxon>
        <taxon>Streptophyta</taxon>
        <taxon>Embryophyta</taxon>
        <taxon>Tracheophyta</taxon>
        <taxon>Spermatophyta</taxon>
        <taxon>Magnoliopsida</taxon>
        <taxon>eudicotyledons</taxon>
        <taxon>Gunneridae</taxon>
        <taxon>Pentapetalae</taxon>
        <taxon>rosids</taxon>
        <taxon>fabids</taxon>
        <taxon>Fabales</taxon>
        <taxon>Fabaceae</taxon>
        <taxon>Caesalpinioideae</taxon>
        <taxon>Cassia clade</taxon>
        <taxon>Senna</taxon>
    </lineage>
</organism>
<feature type="compositionally biased region" description="Low complexity" evidence="10">
    <location>
        <begin position="78"/>
        <end position="92"/>
    </location>
</feature>
<feature type="domain" description="Post-SET" evidence="13">
    <location>
        <begin position="629"/>
        <end position="645"/>
    </location>
</feature>
<dbReference type="GO" id="GO:0003690">
    <property type="term" value="F:double-stranded DNA binding"/>
    <property type="evidence" value="ECO:0007669"/>
    <property type="project" value="TreeGrafter"/>
</dbReference>
<dbReference type="Pfam" id="PF02182">
    <property type="entry name" value="SAD_SRA"/>
    <property type="match status" value="1"/>
</dbReference>
<dbReference type="SUPFAM" id="SSF82199">
    <property type="entry name" value="SET domain"/>
    <property type="match status" value="1"/>
</dbReference>
<dbReference type="Gene3D" id="2.30.280.10">
    <property type="entry name" value="SRA-YDG"/>
    <property type="match status" value="1"/>
</dbReference>
<feature type="compositionally biased region" description="Low complexity" evidence="10">
    <location>
        <begin position="41"/>
        <end position="67"/>
    </location>
</feature>
<dbReference type="OrthoDB" id="5792673at2759"/>
<proteinExistence type="predicted"/>
<keyword evidence="4 15" id="KW-0808">Transferase</keyword>
<evidence type="ECO:0000259" key="11">
    <source>
        <dbReference type="PROSITE" id="PS50280"/>
    </source>
</evidence>
<evidence type="ECO:0000256" key="3">
    <source>
        <dbReference type="ARBA" id="ARBA00022603"/>
    </source>
</evidence>
<keyword evidence="2" id="KW-0158">Chromosome</keyword>
<evidence type="ECO:0000259" key="13">
    <source>
        <dbReference type="PROSITE" id="PS50868"/>
    </source>
</evidence>
<comment type="subcellular location">
    <subcellularLocation>
        <location evidence="1">Chromosome</location>
        <location evidence="1">Centromere</location>
    </subcellularLocation>
    <subcellularLocation>
        <location evidence="9">Nucleus</location>
    </subcellularLocation>
</comment>
<evidence type="ECO:0000256" key="7">
    <source>
        <dbReference type="ARBA" id="ARBA00023242"/>
    </source>
</evidence>
<dbReference type="AlphaFoldDB" id="A0A834TPJ5"/>
<sequence>MEGGFGQNSVPSSGSFDKSVIMDVKPMRTLLPVFPTSSQAPSSGQCPSGFSPFFPFGGPQGSPTPGGAMPAPLRSFRSPLGSKSSKRGSSSRPSHRKNKKTSESEIDLSSVLGISPAQREDGSREVVNFLLMMFDALRRRLCQLEDAKEIITGLTKRPDLKAGNTLMSKGIRTNMTKRIGVVPGVEIGDIFFFRMELCIVGLHAQSMGGIDYMTIRGEFEEEPLALSIVSSGEYDDNADDENVLIYSGQSGNFGKKEKLVADQKLQRGNLALDRSSRRHNEVRVIRGVKDAFNQNSKVYIYDGLYKIQDSWIEKGKSGSGVFKYKLVRMPGQLSAFSVWKSVQKWKTGFPSRNGLILTDISSGAESVPVSLVNDVDHERAPAAFTYFHSLRYPKSFILMRPSYGCNCTKACVPGDLNCSCIQRNEGDFPYTGHGLLVSRKPLVHECGPTCHCFPNCKNRASQTGLKHHMEVFKTRDRGWGLRSLDPLRAGTFICEFAGEVIDKGKFNENGGIGFKDDYVFDTTRIYDPFKWNYEPRLLEEVSSNDTSEDYDIPSPIIISAKNFGNVARFMNHSCSPNVFWQPVVYEENNQSFLHIAFFSLRHIPPMTELTYDYGITRSDHTEGSSMPKGRKKCLCGSSKCRGSFG</sequence>
<dbReference type="GO" id="GO:0008270">
    <property type="term" value="F:zinc ion binding"/>
    <property type="evidence" value="ECO:0007669"/>
    <property type="project" value="InterPro"/>
</dbReference>
<dbReference type="SMART" id="SM00317">
    <property type="entry name" value="SET"/>
    <property type="match status" value="1"/>
</dbReference>
<evidence type="ECO:0000256" key="4">
    <source>
        <dbReference type="ARBA" id="ARBA00022679"/>
    </source>
</evidence>
<dbReference type="InterPro" id="IPR015947">
    <property type="entry name" value="PUA-like_sf"/>
</dbReference>
<name>A0A834TPJ5_9FABA</name>
<evidence type="ECO:0000256" key="2">
    <source>
        <dbReference type="ARBA" id="ARBA00022454"/>
    </source>
</evidence>
<keyword evidence="3 15" id="KW-0489">Methyltransferase</keyword>
<keyword evidence="8" id="KW-0137">Centromere</keyword>
<dbReference type="GO" id="GO:0032259">
    <property type="term" value="P:methylation"/>
    <property type="evidence" value="ECO:0007669"/>
    <property type="project" value="UniProtKB-KW"/>
</dbReference>
<protein>
    <submittedName>
        <fullName evidence="15">Histone-lysine N-methyltransferase, H3 lysine-9 specific SUVH1-like</fullName>
    </submittedName>
</protein>
<dbReference type="InterPro" id="IPR046341">
    <property type="entry name" value="SET_dom_sf"/>
</dbReference>
<evidence type="ECO:0000313" key="16">
    <source>
        <dbReference type="Proteomes" id="UP000634136"/>
    </source>
</evidence>
<keyword evidence="7 9" id="KW-0539">Nucleus</keyword>
<gene>
    <name evidence="15" type="ORF">G2W53_022945</name>
</gene>
<accession>A0A834TPJ5</accession>
<dbReference type="PROSITE" id="PS50867">
    <property type="entry name" value="PRE_SET"/>
    <property type="match status" value="1"/>
</dbReference>
<feature type="domain" description="Pre-SET" evidence="12">
    <location>
        <begin position="403"/>
        <end position="464"/>
    </location>
</feature>
<dbReference type="PROSITE" id="PS51575">
    <property type="entry name" value="SAM_MT43_SUVAR39_2"/>
    <property type="match status" value="1"/>
</dbReference>
<feature type="region of interest" description="Disordered" evidence="10">
    <location>
        <begin position="35"/>
        <end position="106"/>
    </location>
</feature>
<dbReference type="EMBL" id="JAAIUW010000007">
    <property type="protein sequence ID" value="KAF7824801.1"/>
    <property type="molecule type" value="Genomic_DNA"/>
</dbReference>
<dbReference type="InterPro" id="IPR025794">
    <property type="entry name" value="H3-K9-MeTrfase_plant"/>
</dbReference>
<keyword evidence="5" id="KW-0949">S-adenosyl-L-methionine</keyword>
<dbReference type="PROSITE" id="PS50280">
    <property type="entry name" value="SET"/>
    <property type="match status" value="1"/>
</dbReference>
<dbReference type="PROSITE" id="PS51015">
    <property type="entry name" value="YDG"/>
    <property type="match status" value="1"/>
</dbReference>
<dbReference type="InterPro" id="IPR051357">
    <property type="entry name" value="H3K9_HMTase_SUVAR3-9"/>
</dbReference>
<comment type="caution">
    <text evidence="15">The sequence shown here is derived from an EMBL/GenBank/DDBJ whole genome shotgun (WGS) entry which is preliminary data.</text>
</comment>